<proteinExistence type="predicted"/>
<sequence length="174" mass="19258">MQSHEAHELPVTVQIDGETGRWSVDGLPMVLVPQHLLVNNLDAVERHVGRDCSAELFRGAGRSSARHWCAHEATRLGLSGAAIVRHYLDRLTRRGWGRFEIDELDPVHGVLQVRVAHSALLSVAGSTRSVDRACYLFEAWLEGALEYASEDSSRVAVREIQCAVNAEECVFTSN</sequence>
<name>A0A840QBA6_9PSEU</name>
<feature type="domain" description="DUF5943" evidence="1">
    <location>
        <begin position="11"/>
        <end position="101"/>
    </location>
</feature>
<dbReference type="InterPro" id="IPR024096">
    <property type="entry name" value="NO_sig/Golgi_transp_ligand-bd"/>
</dbReference>
<reference evidence="2 3" key="1">
    <citation type="submission" date="2020-08" db="EMBL/GenBank/DDBJ databases">
        <title>Sequencing the genomes of 1000 actinobacteria strains.</title>
        <authorList>
            <person name="Klenk H.-P."/>
        </authorList>
    </citation>
    <scope>NUCLEOTIDE SEQUENCE [LARGE SCALE GENOMIC DNA]</scope>
    <source>
        <strain evidence="2 3">DSM 45584</strain>
    </source>
</reference>
<evidence type="ECO:0000313" key="2">
    <source>
        <dbReference type="EMBL" id="MBB5157071.1"/>
    </source>
</evidence>
<organism evidence="2 3">
    <name type="scientific">Saccharopolyspora phatthalungensis</name>
    <dbReference type="NCBI Taxonomy" id="664693"/>
    <lineage>
        <taxon>Bacteria</taxon>
        <taxon>Bacillati</taxon>
        <taxon>Actinomycetota</taxon>
        <taxon>Actinomycetes</taxon>
        <taxon>Pseudonocardiales</taxon>
        <taxon>Pseudonocardiaceae</taxon>
        <taxon>Saccharopolyspora</taxon>
    </lineage>
</organism>
<dbReference type="InterPro" id="IPR045987">
    <property type="entry name" value="DUF5943"/>
</dbReference>
<keyword evidence="3" id="KW-1185">Reference proteome</keyword>
<protein>
    <recommendedName>
        <fullName evidence="1">DUF5943 domain-containing protein</fullName>
    </recommendedName>
</protein>
<dbReference type="Pfam" id="PF19367">
    <property type="entry name" value="DUF5943"/>
    <property type="match status" value="1"/>
</dbReference>
<evidence type="ECO:0000259" key="1">
    <source>
        <dbReference type="Pfam" id="PF19367"/>
    </source>
</evidence>
<dbReference type="AlphaFoldDB" id="A0A840QBA6"/>
<dbReference type="EMBL" id="JACHIW010000001">
    <property type="protein sequence ID" value="MBB5157071.1"/>
    <property type="molecule type" value="Genomic_DNA"/>
</dbReference>
<dbReference type="Proteomes" id="UP000584374">
    <property type="component" value="Unassembled WGS sequence"/>
</dbReference>
<evidence type="ECO:0000313" key="3">
    <source>
        <dbReference type="Proteomes" id="UP000584374"/>
    </source>
</evidence>
<dbReference type="PANTHER" id="PTHR35090">
    <property type="entry name" value="DNA-DIRECTED RNA POLYMERASE SUBUNIT I"/>
    <property type="match status" value="1"/>
</dbReference>
<accession>A0A840QBA6</accession>
<dbReference type="RefSeq" id="WP_184728100.1">
    <property type="nucleotide sequence ID" value="NZ_JACHIW010000001.1"/>
</dbReference>
<gene>
    <name evidence="2" type="ORF">BJ970_004605</name>
</gene>
<dbReference type="PANTHER" id="PTHR35090:SF1">
    <property type="entry name" value="SLR0144 PROTEIN"/>
    <property type="match status" value="1"/>
</dbReference>
<dbReference type="SUPFAM" id="SSF111126">
    <property type="entry name" value="Ligand-binding domain in the NO signalling and Golgi transport"/>
    <property type="match status" value="1"/>
</dbReference>
<comment type="caution">
    <text evidence="2">The sequence shown here is derived from an EMBL/GenBank/DDBJ whole genome shotgun (WGS) entry which is preliminary data.</text>
</comment>